<dbReference type="CDD" id="cd00087">
    <property type="entry name" value="FReD"/>
    <property type="match status" value="1"/>
</dbReference>
<dbReference type="InterPro" id="IPR014716">
    <property type="entry name" value="Fibrinogen_a/b/g_C_1"/>
</dbReference>
<keyword evidence="4" id="KW-1185">Reference proteome</keyword>
<dbReference type="InterPro" id="IPR036056">
    <property type="entry name" value="Fibrinogen-like_C"/>
</dbReference>
<dbReference type="PANTHER" id="PTHR19143">
    <property type="entry name" value="FIBRINOGEN/TENASCIN/ANGIOPOEITIN"/>
    <property type="match status" value="1"/>
</dbReference>
<dbReference type="SMART" id="SM00186">
    <property type="entry name" value="FBG"/>
    <property type="match status" value="1"/>
</dbReference>
<dbReference type="InterPro" id="IPR020837">
    <property type="entry name" value="Fibrinogen_CS"/>
</dbReference>
<sequence>ITRIEVSNQERYDAIRAEVRELSRRYQNVDWILTKTEGSIEELKNEWDAVKGQWYHVTGKNGLVTSGEFSDKLNALATLLTSTRLAVLRIEKELISSGQNITQLQSSLREVSLSQRNIPTKSFLNNALLGIKNQPVYAVMHPNAARGNGEGSCEISVLPSSCKEAQKRSGIIKVEPSGHIRSPFYVNCLEGWTVIQHRDDGGVNFYRTWSEYKHGFGNIDGEFWIGLDKLHEITSSRIHELLIHLEDFEGETKIAKYDSFAIGGEKENYALILLGKYSGDAGDSLSYHAGQKFSALDLDNDSWVEGNCAQAHTGGWWYNACDTSNLNGRYLGGEVPDELRYQGIYWNEFKGANYSLKKVRMMIRPVD</sequence>
<dbReference type="Pfam" id="PF00147">
    <property type="entry name" value="Fibrinogen_C"/>
    <property type="match status" value="1"/>
</dbReference>
<evidence type="ECO:0000256" key="2">
    <source>
        <dbReference type="ARBA" id="ARBA00053344"/>
    </source>
</evidence>
<dbReference type="Gene3D" id="3.90.215.10">
    <property type="entry name" value="Gamma Fibrinogen, chain A, domain 1"/>
    <property type="match status" value="1"/>
</dbReference>
<dbReference type="FunFam" id="3.90.215.10:FF:000001">
    <property type="entry name" value="Tenascin isoform 1"/>
    <property type="match status" value="1"/>
</dbReference>
<comment type="function">
    <text evidence="2">Lectin involved in innate immunity. Agglutinates all types of human erythrocytes, Gram-positive and Gram-negative bacteria. Has a stronger agglutinating activity towards Gram-negative bacteria than towards Gram-positive bacteria. Specifically recognizes acetyl group-containing substances on agglutinated cells. The hemagglutinating activity was inhibited by EDTA, acetyl group-containing mono- and disaccharides, N-acetyl derivatives of amino acids, other acetyl group-containing substances, propionamide and benzamide. Enhances the antimicrobial activity of big defensin against Gram-positive bacteria but not against Gram-negative bacteria.</text>
</comment>
<name>A0A1B0DD80_PHLPP</name>
<dbReference type="GO" id="GO:0005615">
    <property type="term" value="C:extracellular space"/>
    <property type="evidence" value="ECO:0007669"/>
    <property type="project" value="TreeGrafter"/>
</dbReference>
<evidence type="ECO:0000313" key="4">
    <source>
        <dbReference type="Proteomes" id="UP000092462"/>
    </source>
</evidence>
<proteinExistence type="predicted"/>
<dbReference type="EMBL" id="AJVK01031746">
    <property type="status" value="NOT_ANNOTATED_CDS"/>
    <property type="molecule type" value="Genomic_DNA"/>
</dbReference>
<dbReference type="InterPro" id="IPR002181">
    <property type="entry name" value="Fibrinogen_a/b/g_C_dom"/>
</dbReference>
<evidence type="ECO:0000313" key="3">
    <source>
        <dbReference type="EnsemblMetazoa" id="PPAI005851-PA"/>
    </source>
</evidence>
<organism evidence="3 4">
    <name type="scientific">Phlebotomus papatasi</name>
    <name type="common">Sandfly</name>
    <dbReference type="NCBI Taxonomy" id="29031"/>
    <lineage>
        <taxon>Eukaryota</taxon>
        <taxon>Metazoa</taxon>
        <taxon>Ecdysozoa</taxon>
        <taxon>Arthropoda</taxon>
        <taxon>Hexapoda</taxon>
        <taxon>Insecta</taxon>
        <taxon>Pterygota</taxon>
        <taxon>Neoptera</taxon>
        <taxon>Endopterygota</taxon>
        <taxon>Diptera</taxon>
        <taxon>Nematocera</taxon>
        <taxon>Psychodoidea</taxon>
        <taxon>Psychodidae</taxon>
        <taxon>Phlebotomus</taxon>
        <taxon>Phlebotomus</taxon>
    </lineage>
</organism>
<dbReference type="Proteomes" id="UP000092462">
    <property type="component" value="Unassembled WGS sequence"/>
</dbReference>
<dbReference type="PROSITE" id="PS51406">
    <property type="entry name" value="FIBRINOGEN_C_2"/>
    <property type="match status" value="1"/>
</dbReference>
<protein>
    <submittedName>
        <fullName evidence="3">Uncharacterized protein</fullName>
    </submittedName>
</protein>
<dbReference type="PANTHER" id="PTHR19143:SF458">
    <property type="entry name" value="FIBRINOGEN C-TERMINAL DOMAIN-CONTAINING PROTEIN-RELATED"/>
    <property type="match status" value="1"/>
</dbReference>
<dbReference type="VEuPathDB" id="VectorBase:PPAI005851"/>
<reference evidence="3" key="1">
    <citation type="submission" date="2022-08" db="UniProtKB">
        <authorList>
            <consortium name="EnsemblMetazoa"/>
        </authorList>
    </citation>
    <scope>IDENTIFICATION</scope>
    <source>
        <strain evidence="3">Israel</strain>
    </source>
</reference>
<dbReference type="SUPFAM" id="SSF56496">
    <property type="entry name" value="Fibrinogen C-terminal domain-like"/>
    <property type="match status" value="1"/>
</dbReference>
<dbReference type="EnsemblMetazoa" id="PPAI005851-RA">
    <property type="protein sequence ID" value="PPAI005851-PA"/>
    <property type="gene ID" value="PPAI005851"/>
</dbReference>
<dbReference type="AlphaFoldDB" id="A0A1B0DD80"/>
<keyword evidence="1" id="KW-1015">Disulfide bond</keyword>
<accession>A0A1B0DD80</accession>
<dbReference type="PROSITE" id="PS00514">
    <property type="entry name" value="FIBRINOGEN_C_1"/>
    <property type="match status" value="1"/>
</dbReference>
<evidence type="ECO:0000256" key="1">
    <source>
        <dbReference type="ARBA" id="ARBA00023157"/>
    </source>
</evidence>
<dbReference type="VEuPathDB" id="VectorBase:PPAPM1_002778"/>
<dbReference type="GO" id="GO:0030246">
    <property type="term" value="F:carbohydrate binding"/>
    <property type="evidence" value="ECO:0007669"/>
    <property type="project" value="UniProtKB-ARBA"/>
</dbReference>
<dbReference type="InterPro" id="IPR050373">
    <property type="entry name" value="Fibrinogen_C-term_domain"/>
</dbReference>